<dbReference type="Pfam" id="PF02604">
    <property type="entry name" value="PhdYeFM_antitox"/>
    <property type="match status" value="1"/>
</dbReference>
<comment type="caution">
    <text evidence="3">The sequence shown here is derived from an EMBL/GenBank/DDBJ whole genome shotgun (WGS) entry which is preliminary data.</text>
</comment>
<organism evidence="3">
    <name type="scientific">Phascolarctobacterium succinatutens CAG:287</name>
    <dbReference type="NCBI Taxonomy" id="1263101"/>
    <lineage>
        <taxon>Bacteria</taxon>
        <taxon>Bacillati</taxon>
        <taxon>Bacillota</taxon>
        <taxon>Negativicutes</taxon>
        <taxon>Acidaminococcales</taxon>
        <taxon>Acidaminococcaceae</taxon>
        <taxon>Phascolarctobacterium</taxon>
    </lineage>
</organism>
<dbReference type="HOGENOM" id="CLU_155837_4_1_9"/>
<dbReference type="InterPro" id="IPR006442">
    <property type="entry name" value="Antitoxin_Phd/YefM"/>
</dbReference>
<evidence type="ECO:0000313" key="3">
    <source>
        <dbReference type="EMBL" id="CDD10240.1"/>
    </source>
</evidence>
<comment type="function">
    <text evidence="2">Antitoxin component of a type II toxin-antitoxin (TA) system.</text>
</comment>
<dbReference type="AlphaFoldDB" id="R6WLE9"/>
<dbReference type="Proteomes" id="UP000014937">
    <property type="component" value="Unassembled WGS sequence"/>
</dbReference>
<comment type="similarity">
    <text evidence="1 2">Belongs to the phD/YefM antitoxin family.</text>
</comment>
<dbReference type="Gene3D" id="3.40.1620.10">
    <property type="entry name" value="YefM-like domain"/>
    <property type="match status" value="1"/>
</dbReference>
<evidence type="ECO:0000256" key="2">
    <source>
        <dbReference type="RuleBase" id="RU362080"/>
    </source>
</evidence>
<dbReference type="EMBL" id="CBGL010000028">
    <property type="protein sequence ID" value="CDD10240.1"/>
    <property type="molecule type" value="Genomic_DNA"/>
</dbReference>
<sequence>MLAVNYSTLKNNLKDYCDEASDNNQTIIVTRKKSKSIVIMSLDNYNQLMKNVRNAEYLAKLDRSIEQIKNGFGQVHEEKDL</sequence>
<dbReference type="RefSeq" id="WP_021720927.1">
    <property type="nucleotide sequence ID" value="NZ_FR892819.1"/>
</dbReference>
<dbReference type="NCBIfam" id="TIGR01552">
    <property type="entry name" value="phd_fam"/>
    <property type="match status" value="1"/>
</dbReference>
<reference evidence="3" key="1">
    <citation type="submission" date="2012-11" db="EMBL/GenBank/DDBJ databases">
        <title>Dependencies among metagenomic species, viruses, plasmids and units of genetic variation.</title>
        <authorList>
            <person name="Nielsen H.B."/>
            <person name="Almeida M."/>
            <person name="Juncker A.S."/>
            <person name="Rasmussen S."/>
            <person name="Li J."/>
            <person name="Sunagawa S."/>
            <person name="Plichta D."/>
            <person name="Gautier L."/>
            <person name="Le Chatelier E."/>
            <person name="Peletier E."/>
            <person name="Bonde I."/>
            <person name="Nielsen T."/>
            <person name="Manichanh C."/>
            <person name="Arumugam M."/>
            <person name="Batto J."/>
            <person name="Santos M.B.Q.D."/>
            <person name="Blom N."/>
            <person name="Borruel N."/>
            <person name="Burgdorf K.S."/>
            <person name="Boumezbeur F."/>
            <person name="Casellas F."/>
            <person name="Dore J."/>
            <person name="Guarner F."/>
            <person name="Hansen T."/>
            <person name="Hildebrand F."/>
            <person name="Kaas R.S."/>
            <person name="Kennedy S."/>
            <person name="Kristiansen K."/>
            <person name="Kultima J.R."/>
            <person name="Leonard P."/>
            <person name="Levenez F."/>
            <person name="Lund O."/>
            <person name="Moumen B."/>
            <person name="Le Paslier D."/>
            <person name="Pons N."/>
            <person name="Pedersen O."/>
            <person name="Prifti E."/>
            <person name="Qin J."/>
            <person name="Raes J."/>
            <person name="Tap J."/>
            <person name="Tims S."/>
            <person name="Ussery D.W."/>
            <person name="Yamada T."/>
            <person name="MetaHit consortium"/>
            <person name="Renault P."/>
            <person name="Sicheritz-Ponten T."/>
            <person name="Bork P."/>
            <person name="Wang J."/>
            <person name="Brunak S."/>
            <person name="Ehrlich S.D."/>
        </authorList>
    </citation>
    <scope>NUCLEOTIDE SEQUENCE [LARGE SCALE GENOMIC DNA]</scope>
</reference>
<name>R6WLE9_9FIRM</name>
<accession>R6WLE9</accession>
<gene>
    <name evidence="3" type="ORF">BN587_01894</name>
</gene>
<proteinExistence type="inferred from homology"/>
<dbReference type="SUPFAM" id="SSF143120">
    <property type="entry name" value="YefM-like"/>
    <property type="match status" value="1"/>
</dbReference>
<dbReference type="InterPro" id="IPR036165">
    <property type="entry name" value="YefM-like_sf"/>
</dbReference>
<protein>
    <recommendedName>
        <fullName evidence="2">Antitoxin</fullName>
    </recommendedName>
</protein>
<evidence type="ECO:0000256" key="1">
    <source>
        <dbReference type="ARBA" id="ARBA00009981"/>
    </source>
</evidence>